<feature type="region of interest" description="Disordered" evidence="1">
    <location>
        <begin position="1"/>
        <end position="28"/>
    </location>
</feature>
<protein>
    <submittedName>
        <fullName evidence="2">Uncharacterized protein</fullName>
    </submittedName>
</protein>
<name>A0ABQ2JFZ8_9DEIO</name>
<accession>A0ABQ2JFZ8</accession>
<organism evidence="2 3">
    <name type="scientific">Deinococcus daejeonensis</name>
    <dbReference type="NCBI Taxonomy" id="1007098"/>
    <lineage>
        <taxon>Bacteria</taxon>
        <taxon>Thermotogati</taxon>
        <taxon>Deinococcota</taxon>
        <taxon>Deinococci</taxon>
        <taxon>Deinococcales</taxon>
        <taxon>Deinococcaceae</taxon>
        <taxon>Deinococcus</taxon>
    </lineage>
</organism>
<proteinExistence type="predicted"/>
<reference evidence="3" key="1">
    <citation type="journal article" date="2019" name="Int. J. Syst. Evol. Microbiol.">
        <title>The Global Catalogue of Microorganisms (GCM) 10K type strain sequencing project: providing services to taxonomists for standard genome sequencing and annotation.</title>
        <authorList>
            <consortium name="The Broad Institute Genomics Platform"/>
            <consortium name="The Broad Institute Genome Sequencing Center for Infectious Disease"/>
            <person name="Wu L."/>
            <person name="Ma J."/>
        </authorList>
    </citation>
    <scope>NUCLEOTIDE SEQUENCE [LARGE SCALE GENOMIC DNA]</scope>
    <source>
        <strain evidence="3">JCM 16918</strain>
    </source>
</reference>
<evidence type="ECO:0000313" key="2">
    <source>
        <dbReference type="EMBL" id="GGN46796.1"/>
    </source>
</evidence>
<evidence type="ECO:0000256" key="1">
    <source>
        <dbReference type="SAM" id="MobiDB-lite"/>
    </source>
</evidence>
<gene>
    <name evidence="2" type="ORF">GCM10010842_37690</name>
</gene>
<dbReference type="Proteomes" id="UP000645517">
    <property type="component" value="Unassembled WGS sequence"/>
</dbReference>
<dbReference type="RefSeq" id="WP_189059449.1">
    <property type="nucleotide sequence ID" value="NZ_BMOR01000034.1"/>
</dbReference>
<sequence length="76" mass="8032">MTQTLSTIRPLIPPVPPEGAPAARDPHPTLSALARTHLGGDVPALIRLLDALDIGTLRQARIERHHAPGLGRAAQP</sequence>
<comment type="caution">
    <text evidence="2">The sequence shown here is derived from an EMBL/GenBank/DDBJ whole genome shotgun (WGS) entry which is preliminary data.</text>
</comment>
<evidence type="ECO:0000313" key="3">
    <source>
        <dbReference type="Proteomes" id="UP000645517"/>
    </source>
</evidence>
<keyword evidence="3" id="KW-1185">Reference proteome</keyword>
<dbReference type="EMBL" id="BMOR01000034">
    <property type="protein sequence ID" value="GGN46796.1"/>
    <property type="molecule type" value="Genomic_DNA"/>
</dbReference>